<dbReference type="InterPro" id="IPR007110">
    <property type="entry name" value="Ig-like_dom"/>
</dbReference>
<feature type="signal peptide" evidence="1">
    <location>
        <begin position="1"/>
        <end position="22"/>
    </location>
</feature>
<evidence type="ECO:0000313" key="3">
    <source>
        <dbReference type="EnsemblMetazoa" id="AMAM012848-PA"/>
    </source>
</evidence>
<evidence type="ECO:0000313" key="4">
    <source>
        <dbReference type="Proteomes" id="UP000075901"/>
    </source>
</evidence>
<reference evidence="4" key="1">
    <citation type="submission" date="2013-09" db="EMBL/GenBank/DDBJ databases">
        <title>The Genome Sequence of Anopheles maculatus species B.</title>
        <authorList>
            <consortium name="The Broad Institute Genomics Platform"/>
            <person name="Neafsey D.E."/>
            <person name="Besansky N."/>
            <person name="Howell P."/>
            <person name="Walton C."/>
            <person name="Young S.K."/>
            <person name="Zeng Q."/>
            <person name="Gargeya S."/>
            <person name="Fitzgerald M."/>
            <person name="Haas B."/>
            <person name="Abouelleil A."/>
            <person name="Allen A.W."/>
            <person name="Alvarado L."/>
            <person name="Arachchi H.M."/>
            <person name="Berlin A.M."/>
            <person name="Chapman S.B."/>
            <person name="Gainer-Dewar J."/>
            <person name="Goldberg J."/>
            <person name="Griggs A."/>
            <person name="Gujja S."/>
            <person name="Hansen M."/>
            <person name="Howarth C."/>
            <person name="Imamovic A."/>
            <person name="Ireland A."/>
            <person name="Larimer J."/>
            <person name="McCowan C."/>
            <person name="Murphy C."/>
            <person name="Pearson M."/>
            <person name="Poon T.W."/>
            <person name="Priest M."/>
            <person name="Roberts A."/>
            <person name="Saif S."/>
            <person name="Shea T."/>
            <person name="Sisk P."/>
            <person name="Sykes S."/>
            <person name="Wortman J."/>
            <person name="Nusbaum C."/>
            <person name="Birren B."/>
        </authorList>
    </citation>
    <scope>NUCLEOTIDE SEQUENCE [LARGE SCALE GENOMIC DNA]</scope>
    <source>
        <strain evidence="4">maculatus3</strain>
    </source>
</reference>
<evidence type="ECO:0000259" key="2">
    <source>
        <dbReference type="PROSITE" id="PS50835"/>
    </source>
</evidence>
<dbReference type="PANTHER" id="PTHR23279:SF21">
    <property type="entry name" value="DEFECTIVE PROBOSCIS EXTENSION RESPONSE 11, ISOFORM B-RELATED"/>
    <property type="match status" value="1"/>
</dbReference>
<protein>
    <submittedName>
        <fullName evidence="3">Ig-like domain-containing protein</fullName>
    </submittedName>
</protein>
<organism evidence="3 4">
    <name type="scientific">Anopheles maculatus</name>
    <dbReference type="NCBI Taxonomy" id="74869"/>
    <lineage>
        <taxon>Eukaryota</taxon>
        <taxon>Metazoa</taxon>
        <taxon>Ecdysozoa</taxon>
        <taxon>Arthropoda</taxon>
        <taxon>Hexapoda</taxon>
        <taxon>Insecta</taxon>
        <taxon>Pterygota</taxon>
        <taxon>Neoptera</taxon>
        <taxon>Endopterygota</taxon>
        <taxon>Diptera</taxon>
        <taxon>Nematocera</taxon>
        <taxon>Culicoidea</taxon>
        <taxon>Culicidae</taxon>
        <taxon>Anophelinae</taxon>
        <taxon>Anopheles</taxon>
        <taxon>Anopheles maculatus group</taxon>
    </lineage>
</organism>
<accession>A0A182ST34</accession>
<evidence type="ECO:0000256" key="1">
    <source>
        <dbReference type="SAM" id="SignalP"/>
    </source>
</evidence>
<keyword evidence="4" id="KW-1185">Reference proteome</keyword>
<dbReference type="VEuPathDB" id="VectorBase:AMAM012848"/>
<name>A0A182ST34_9DIPT</name>
<feature type="chain" id="PRO_5008136093" evidence="1">
    <location>
        <begin position="23"/>
        <end position="120"/>
    </location>
</feature>
<dbReference type="Proteomes" id="UP000075901">
    <property type="component" value="Unassembled WGS sequence"/>
</dbReference>
<dbReference type="PROSITE" id="PS50835">
    <property type="entry name" value="IG_LIKE"/>
    <property type="match status" value="1"/>
</dbReference>
<feature type="domain" description="Ig-like" evidence="2">
    <location>
        <begin position="49"/>
        <end position="86"/>
    </location>
</feature>
<dbReference type="PANTHER" id="PTHR23279">
    <property type="entry name" value="DEFECTIVE PROBOSCIS EXTENSION RESPONSE DPR -RELATED"/>
    <property type="match status" value="1"/>
</dbReference>
<proteinExistence type="predicted"/>
<sequence length="120" mass="13324">MKIYCPACLTACLFALALPWRGRVVDWAGRSLGLLEPKSSTVHGVVRLPRTELIGDSDRYVKAGSAVILRCVVRGALEPPSYIIWYHGTQQIFTESRRGWKTQLDRGAPDLDGDIHSTNT</sequence>
<dbReference type="GO" id="GO:0050808">
    <property type="term" value="P:synapse organization"/>
    <property type="evidence" value="ECO:0007669"/>
    <property type="project" value="TreeGrafter"/>
</dbReference>
<dbReference type="InterPro" id="IPR037448">
    <property type="entry name" value="Zig-8"/>
</dbReference>
<reference evidence="3" key="2">
    <citation type="submission" date="2020-05" db="UniProtKB">
        <authorList>
            <consortium name="EnsemblMetazoa"/>
        </authorList>
    </citation>
    <scope>IDENTIFICATION</scope>
    <source>
        <strain evidence="3">maculatus3</strain>
    </source>
</reference>
<dbReference type="GO" id="GO:0032589">
    <property type="term" value="C:neuron projection membrane"/>
    <property type="evidence" value="ECO:0007669"/>
    <property type="project" value="TreeGrafter"/>
</dbReference>
<dbReference type="Gene3D" id="2.60.40.10">
    <property type="entry name" value="Immunoglobulins"/>
    <property type="match status" value="1"/>
</dbReference>
<dbReference type="InterPro" id="IPR013783">
    <property type="entry name" value="Ig-like_fold"/>
</dbReference>
<keyword evidence="1" id="KW-0732">Signal</keyword>
<dbReference type="SUPFAM" id="SSF48726">
    <property type="entry name" value="Immunoglobulin"/>
    <property type="match status" value="1"/>
</dbReference>
<dbReference type="InterPro" id="IPR036179">
    <property type="entry name" value="Ig-like_dom_sf"/>
</dbReference>
<dbReference type="EnsemblMetazoa" id="AMAM012848-RA">
    <property type="protein sequence ID" value="AMAM012848-PA"/>
    <property type="gene ID" value="AMAM012848"/>
</dbReference>
<dbReference type="AlphaFoldDB" id="A0A182ST34"/>